<dbReference type="SUPFAM" id="SSF52540">
    <property type="entry name" value="P-loop containing nucleoside triphosphate hydrolases"/>
    <property type="match status" value="1"/>
</dbReference>
<evidence type="ECO:0000259" key="1">
    <source>
        <dbReference type="Pfam" id="PF01926"/>
    </source>
</evidence>
<proteinExistence type="predicted"/>
<reference evidence="2 3" key="1">
    <citation type="journal article" date="2018" name="Mar. Genomics">
        <title>Complete genome sequence of Marinifilaceae bacterium strain SPP2, isolated from the Antarctic marine sediment.</title>
        <authorList>
            <person name="Watanabe M."/>
            <person name="Kojima H."/>
            <person name="Fukui M."/>
        </authorList>
    </citation>
    <scope>NUCLEOTIDE SEQUENCE [LARGE SCALE GENOMIC DNA]</scope>
    <source>
        <strain evidence="2 3">SPP2</strain>
    </source>
</reference>
<feature type="domain" description="G" evidence="1">
    <location>
        <begin position="30"/>
        <end position="151"/>
    </location>
</feature>
<evidence type="ECO:0000313" key="3">
    <source>
        <dbReference type="Proteomes" id="UP000218267"/>
    </source>
</evidence>
<dbReference type="AlphaFoldDB" id="A0A1Y1CQ29"/>
<dbReference type="PANTHER" id="PTHR11649:SF13">
    <property type="entry name" value="ENGB-TYPE G DOMAIN-CONTAINING PROTEIN"/>
    <property type="match status" value="1"/>
</dbReference>
<gene>
    <name evidence="2" type="ORF">ALGA_4073</name>
</gene>
<sequence length="383" mass="42095">MFAEKDTDRLKDQFEKEFKDFKRNIKKPNILILGGTGVGKSTLINMVFGDDTVKTGEGKPITKGINRIAPENKDIVLYDTEGFELGDENNTKFKNEIIGFVKERQNEPLENQIHIVWQVIAASSNRVTDYDKELNKVIKDLGIPIAVIFSKCDEVSMDDTEKSVKELFEFSSFDQIFQSAESPFFATTVQEMQESEDNLNVSKIVNWSIGQLPDMLVDGFVAAQVSNLSAKRNKADSIILQHSGANALVGFSPIPFSDAPILITSQTGMLVRILYVYGMGDAKSIAKGIMTTSGTSIVISNLGKSIVGNLLKCIPGVGTAVGGAINAGVASAITYAMGKASSELTYQFLKSNLSKHTDVIGDFAKLFNDNFEQLFKTYYKKNQ</sequence>
<dbReference type="Gene3D" id="3.40.50.300">
    <property type="entry name" value="P-loop containing nucleotide triphosphate hydrolases"/>
    <property type="match status" value="1"/>
</dbReference>
<dbReference type="Pfam" id="PF01926">
    <property type="entry name" value="MMR_HSR1"/>
    <property type="match status" value="1"/>
</dbReference>
<dbReference type="EMBL" id="AP018042">
    <property type="protein sequence ID" value="BAX82364.1"/>
    <property type="molecule type" value="Genomic_DNA"/>
</dbReference>
<dbReference type="InterPro" id="IPR006073">
    <property type="entry name" value="GTP-bd"/>
</dbReference>
<dbReference type="RefSeq" id="WP_096432606.1">
    <property type="nucleotide sequence ID" value="NZ_AP018042.1"/>
</dbReference>
<evidence type="ECO:0000313" key="2">
    <source>
        <dbReference type="EMBL" id="BAX82364.1"/>
    </source>
</evidence>
<name>A0A1Y1CQ29_9BACT</name>
<dbReference type="KEGG" id="mbas:ALGA_4073"/>
<reference evidence="3" key="2">
    <citation type="journal article" date="2020" name="Antonie Van Leeuwenhoek">
        <title>Labilibaculum antarcticum sp. nov., a novel facultative anaerobic, psychrotorelant bacterium isolated from marine sediment of Antarctica.</title>
        <authorList>
            <person name="Watanabe M."/>
            <person name="Kojima H."/>
            <person name="Fukui M."/>
        </authorList>
    </citation>
    <scope>NUCLEOTIDE SEQUENCE [LARGE SCALE GENOMIC DNA]</scope>
    <source>
        <strain evidence="3">SPP2</strain>
    </source>
</reference>
<accession>A0A1Y1CQ29</accession>
<dbReference type="GO" id="GO:0005525">
    <property type="term" value="F:GTP binding"/>
    <property type="evidence" value="ECO:0007669"/>
    <property type="project" value="InterPro"/>
</dbReference>
<dbReference type="PANTHER" id="PTHR11649">
    <property type="entry name" value="MSS1/TRME-RELATED GTP-BINDING PROTEIN"/>
    <property type="match status" value="1"/>
</dbReference>
<organism evidence="2 3">
    <name type="scientific">Labilibaculum antarcticum</name>
    <dbReference type="NCBI Taxonomy" id="1717717"/>
    <lineage>
        <taxon>Bacteria</taxon>
        <taxon>Pseudomonadati</taxon>
        <taxon>Bacteroidota</taxon>
        <taxon>Bacteroidia</taxon>
        <taxon>Marinilabiliales</taxon>
        <taxon>Marinifilaceae</taxon>
        <taxon>Labilibaculum</taxon>
    </lineage>
</organism>
<dbReference type="Proteomes" id="UP000218267">
    <property type="component" value="Chromosome"/>
</dbReference>
<dbReference type="CDD" id="cd00882">
    <property type="entry name" value="Ras_like_GTPase"/>
    <property type="match status" value="1"/>
</dbReference>
<dbReference type="OrthoDB" id="9255830at2"/>
<protein>
    <recommendedName>
        <fullName evidence="1">G domain-containing protein</fullName>
    </recommendedName>
</protein>
<keyword evidence="3" id="KW-1185">Reference proteome</keyword>
<dbReference type="InterPro" id="IPR027417">
    <property type="entry name" value="P-loop_NTPase"/>
</dbReference>